<reference evidence="8 9" key="1">
    <citation type="submission" date="2016-10" db="EMBL/GenBank/DDBJ databases">
        <title>Reductive evolution of mitochondrial metabolism and differential evolution of invasion-related proteins in Cryptosporidium.</title>
        <authorList>
            <person name="Liu S."/>
            <person name="Roellig D.M."/>
            <person name="Guo Y."/>
            <person name="Li N."/>
            <person name="Frace M.A."/>
            <person name="Tang K."/>
            <person name="Zhang L."/>
            <person name="Feng Y."/>
            <person name="Xiao L."/>
        </authorList>
    </citation>
    <scope>NUCLEOTIDE SEQUENCE [LARGE SCALE GENOMIC DNA]</scope>
    <source>
        <strain evidence="8">39726</strain>
    </source>
</reference>
<evidence type="ECO:0000313" key="8">
    <source>
        <dbReference type="EMBL" id="OII73389.1"/>
    </source>
</evidence>
<gene>
    <name evidence="8" type="ORF">cubi_02601</name>
</gene>
<organism evidence="8 9">
    <name type="scientific">Cryptosporidium ubiquitum</name>
    <dbReference type="NCBI Taxonomy" id="857276"/>
    <lineage>
        <taxon>Eukaryota</taxon>
        <taxon>Sar</taxon>
        <taxon>Alveolata</taxon>
        <taxon>Apicomplexa</taxon>
        <taxon>Conoidasida</taxon>
        <taxon>Coccidia</taxon>
        <taxon>Eucoccidiorida</taxon>
        <taxon>Eimeriorina</taxon>
        <taxon>Cryptosporidiidae</taxon>
        <taxon>Cryptosporidium</taxon>
    </lineage>
</organism>
<keyword evidence="9" id="KW-1185">Reference proteome</keyword>
<comment type="subcellular location">
    <subcellularLocation>
        <location evidence="1">Nucleus</location>
    </subcellularLocation>
</comment>
<evidence type="ECO:0000256" key="2">
    <source>
        <dbReference type="ARBA" id="ARBA00022737"/>
    </source>
</evidence>
<feature type="domain" description="RRM" evidence="7">
    <location>
        <begin position="702"/>
        <end position="779"/>
    </location>
</feature>
<dbReference type="PANTHER" id="PTHR48039">
    <property type="entry name" value="RNA-BINDING MOTIF PROTEIN 14B"/>
    <property type="match status" value="1"/>
</dbReference>
<dbReference type="EMBL" id="LRBP01000016">
    <property type="protein sequence ID" value="OII73389.1"/>
    <property type="molecule type" value="Genomic_DNA"/>
</dbReference>
<dbReference type="RefSeq" id="XP_028874732.1">
    <property type="nucleotide sequence ID" value="XM_029019612.1"/>
</dbReference>
<feature type="domain" description="RRM" evidence="7">
    <location>
        <begin position="17"/>
        <end position="101"/>
    </location>
</feature>
<dbReference type="InterPro" id="IPR000504">
    <property type="entry name" value="RRM_dom"/>
</dbReference>
<dbReference type="PANTHER" id="PTHR48039:SF5">
    <property type="entry name" value="RNA-BINDING PROTEIN 28"/>
    <property type="match status" value="1"/>
</dbReference>
<dbReference type="SMART" id="SM00360">
    <property type="entry name" value="RRM"/>
    <property type="match status" value="5"/>
</dbReference>
<dbReference type="InterPro" id="IPR012677">
    <property type="entry name" value="Nucleotide-bd_a/b_plait_sf"/>
</dbReference>
<evidence type="ECO:0000256" key="1">
    <source>
        <dbReference type="ARBA" id="ARBA00004123"/>
    </source>
</evidence>
<name>A0A1J4MKK2_9CRYT</name>
<evidence type="ECO:0000259" key="7">
    <source>
        <dbReference type="PROSITE" id="PS50102"/>
    </source>
</evidence>
<dbReference type="CDD" id="cd12565">
    <property type="entry name" value="RRM1_MRD1"/>
    <property type="match status" value="1"/>
</dbReference>
<dbReference type="CDD" id="cd12320">
    <property type="entry name" value="RRM6_RBM19_RRM5_MRD1"/>
    <property type="match status" value="1"/>
</dbReference>
<dbReference type="OrthoDB" id="439639at2759"/>
<evidence type="ECO:0000256" key="6">
    <source>
        <dbReference type="SAM" id="MobiDB-lite"/>
    </source>
</evidence>
<protein>
    <submittedName>
        <fullName evidence="8">Splicing related protein</fullName>
    </submittedName>
</protein>
<dbReference type="Gene3D" id="3.30.70.330">
    <property type="match status" value="5"/>
</dbReference>
<dbReference type="PROSITE" id="PS50102">
    <property type="entry name" value="RRM"/>
    <property type="match status" value="5"/>
</dbReference>
<keyword evidence="2" id="KW-0677">Repeat</keyword>
<dbReference type="GeneID" id="39979391"/>
<keyword evidence="4" id="KW-0539">Nucleus</keyword>
<sequence>MTTNIFAGNTGDEASSSRIIIKNLPSYLSEKRLRDHISSIGCNITDVKIVKKRSESNPKVESSRKFGFVGFYSEEDAKKALEYFNGTFIDTSRIHVQYAFPPGSDLLPRPWSKYSVGSSQYNKRNNIKENTQVIDKEPVTLNKEDDSKKENFKKWISQKNSNKSWLDSADLLDNSEINSVKKDHSSKVSSEIVKPTKAGVSNIRKHIQFSESESDLDLESETKHETSNDNNDNSSTNVSDSELLSESNINSENDQEPEEVVDIGEQIATSPVETSRLMVLNISYFTTEEDLSRFFSKWGEVKSVSIIRSPDSGVSKGYGFVQYEFSEHAISALSQAHLSLLHGRVLRVSPAFNKPTKTITDSLNESNVIIHSNYKLKALNKKKESSTDKKTWNLLYISGNSAVNAFIDNEDIKKHEIVDVQAPDLASRVSLMETHVISATKEWLKKEGISVRAFEVEGSDIFSAKLKFEGVENTERSRDTIIIKHLPSEQVTLSELQKICSPFGRINRLCLSPSKTIAIVQFLDESSADSAFKRLAFKRFKSVPLYVEWAPVCLFVSETETQEQKESGNILLNKEALKNDEDLDNTNAVHVFVKNLSFETTKKALENLFKGVEGFKGATITMKSHSDSDGNIIKKSMGYGFLEFKTNENAKECVKRMQSITLDGHTLELKISKSSKTSQVVSNTSLPYGTKLNDIGVKNVSNKLLIKNLPFQATKSDIMSLFNSVGTVTSIRIPKKSDGTNKGYCFVEFLGKLEAISALEQFQHTHLYGRHLIIEVAENDDDSSSKKKKIKSS</sequence>
<dbReference type="GO" id="GO:0005634">
    <property type="term" value="C:nucleus"/>
    <property type="evidence" value="ECO:0007669"/>
    <property type="project" value="UniProtKB-SubCell"/>
</dbReference>
<comment type="caution">
    <text evidence="8">The sequence shown here is derived from an EMBL/GenBank/DDBJ whole genome shotgun (WGS) entry which is preliminary data.</text>
</comment>
<feature type="domain" description="RRM" evidence="7">
    <location>
        <begin position="275"/>
        <end position="353"/>
    </location>
</feature>
<dbReference type="VEuPathDB" id="CryptoDB:cubi_02601"/>
<proteinExistence type="predicted"/>
<feature type="compositionally biased region" description="Low complexity" evidence="6">
    <location>
        <begin position="228"/>
        <end position="252"/>
    </location>
</feature>
<dbReference type="GO" id="GO:0003729">
    <property type="term" value="F:mRNA binding"/>
    <property type="evidence" value="ECO:0007669"/>
    <property type="project" value="TreeGrafter"/>
</dbReference>
<dbReference type="SUPFAM" id="SSF54928">
    <property type="entry name" value="RNA-binding domain, RBD"/>
    <property type="match status" value="3"/>
</dbReference>
<dbReference type="AlphaFoldDB" id="A0A1J4MKK2"/>
<feature type="domain" description="RRM" evidence="7">
    <location>
        <begin position="589"/>
        <end position="674"/>
    </location>
</feature>
<dbReference type="Proteomes" id="UP000186176">
    <property type="component" value="Unassembled WGS sequence"/>
</dbReference>
<dbReference type="InterPro" id="IPR051945">
    <property type="entry name" value="RRM_MRD1_RNA_proc_ribogen"/>
</dbReference>
<dbReference type="Pfam" id="PF00076">
    <property type="entry name" value="RRM_1"/>
    <property type="match status" value="5"/>
</dbReference>
<keyword evidence="3 5" id="KW-0694">RNA-binding</keyword>
<accession>A0A1J4MKK2</accession>
<evidence type="ECO:0000256" key="4">
    <source>
        <dbReference type="ARBA" id="ARBA00023242"/>
    </source>
</evidence>
<evidence type="ECO:0000256" key="3">
    <source>
        <dbReference type="ARBA" id="ARBA00022884"/>
    </source>
</evidence>
<dbReference type="InterPro" id="IPR035979">
    <property type="entry name" value="RBD_domain_sf"/>
</dbReference>
<feature type="region of interest" description="Disordered" evidence="6">
    <location>
        <begin position="211"/>
        <end position="260"/>
    </location>
</feature>
<dbReference type="CDD" id="cd00590">
    <property type="entry name" value="RRM_SF"/>
    <property type="match status" value="1"/>
</dbReference>
<evidence type="ECO:0000256" key="5">
    <source>
        <dbReference type="PROSITE-ProRule" id="PRU00176"/>
    </source>
</evidence>
<evidence type="ECO:0000313" key="9">
    <source>
        <dbReference type="Proteomes" id="UP000186176"/>
    </source>
</evidence>
<feature type="domain" description="RRM" evidence="7">
    <location>
        <begin position="479"/>
        <end position="552"/>
    </location>
</feature>